<keyword evidence="3" id="KW-1185">Reference proteome</keyword>
<dbReference type="AlphaFoldDB" id="A0A2I2LG35"/>
<dbReference type="Pfam" id="PF04789">
    <property type="entry name" value="DUF621"/>
    <property type="match status" value="1"/>
</dbReference>
<dbReference type="PaxDb" id="6239-ZC196.9a"/>
<dbReference type="Bgee" id="WBGene00022552">
    <property type="expression patterns" value="Expressed in multicellular organism and 2 other cell types or tissues"/>
</dbReference>
<keyword evidence="1" id="KW-0472">Membrane</keyword>
<dbReference type="PANTHER" id="PTHR31406">
    <property type="entry name" value="PROTEIN CBG06702-RELATED"/>
    <property type="match status" value="1"/>
</dbReference>
<gene>
    <name evidence="2" type="ORF">CELE_ZC196.9</name>
    <name evidence="2 4" type="ORF">ZC196.9</name>
</gene>
<dbReference type="InterPro" id="IPR006874">
    <property type="entry name" value="DUF621"/>
</dbReference>
<feature type="transmembrane region" description="Helical" evidence="1">
    <location>
        <begin position="23"/>
        <end position="50"/>
    </location>
</feature>
<evidence type="ECO:0000313" key="2">
    <source>
        <dbReference type="EMBL" id="SOT38361.1"/>
    </source>
</evidence>
<keyword evidence="1" id="KW-0812">Transmembrane</keyword>
<dbReference type="EMBL" id="BX284605">
    <property type="protein sequence ID" value="SOT38361.1"/>
    <property type="molecule type" value="Genomic_DNA"/>
</dbReference>
<dbReference type="AGR" id="WB:WBGene00022552"/>
<evidence type="ECO:0000256" key="1">
    <source>
        <dbReference type="SAM" id="Phobius"/>
    </source>
</evidence>
<sequence length="153" mass="17826">MEKRLEGPMRELLLDISDSEKNWLYYSVVSLFVVSTIGATILTMSFLVLSILLWRHFKSMRFFWFLTQLTTSAFVISAANLFINIPAALSLFSKEVTQSRIVLCVFICSICSNYKCWSFFSQAFCKYDGNTCRCSHTFIFLFHIERNTETCFH</sequence>
<dbReference type="OrthoDB" id="5860892at2759"/>
<protein>
    <submittedName>
        <fullName evidence="2">G_PROTEIN_RECEP_F1_2 domain-containing protein</fullName>
    </submittedName>
</protein>
<dbReference type="SMR" id="A0A2I2LG35"/>
<dbReference type="PANTHER" id="PTHR31406:SF1">
    <property type="entry name" value="G-PROTEIN COUPLED RECEPTORS FAMILY 1 PROFILE DOMAIN-CONTAINING PROTEIN-RELATED"/>
    <property type="match status" value="1"/>
</dbReference>
<evidence type="ECO:0000313" key="3">
    <source>
        <dbReference type="Proteomes" id="UP000001940"/>
    </source>
</evidence>
<organism evidence="2 3">
    <name type="scientific">Caenorhabditis elegans</name>
    <dbReference type="NCBI Taxonomy" id="6239"/>
    <lineage>
        <taxon>Eukaryota</taxon>
        <taxon>Metazoa</taxon>
        <taxon>Ecdysozoa</taxon>
        <taxon>Nematoda</taxon>
        <taxon>Chromadorea</taxon>
        <taxon>Rhabditida</taxon>
        <taxon>Rhabditina</taxon>
        <taxon>Rhabditomorpha</taxon>
        <taxon>Rhabditoidea</taxon>
        <taxon>Rhabditidae</taxon>
        <taxon>Peloderinae</taxon>
        <taxon>Caenorhabditis</taxon>
    </lineage>
</organism>
<feature type="transmembrane region" description="Helical" evidence="1">
    <location>
        <begin position="62"/>
        <end position="83"/>
    </location>
</feature>
<dbReference type="Proteomes" id="UP000001940">
    <property type="component" value="Chromosome V"/>
</dbReference>
<proteinExistence type="predicted"/>
<name>A0A2I2LG35_CAEEL</name>
<evidence type="ECO:0000313" key="4">
    <source>
        <dbReference type="WormBase" id="ZC196.9c"/>
    </source>
</evidence>
<dbReference type="WormBase" id="ZC196.9c">
    <property type="protein sequence ID" value="CE52413"/>
    <property type="gene ID" value="WBGene00022552"/>
</dbReference>
<keyword evidence="1" id="KW-1133">Transmembrane helix</keyword>
<accession>A0A2I2LG35</accession>
<reference evidence="2 3" key="1">
    <citation type="journal article" date="1998" name="Science">
        <title>Genome sequence of the nematode C. elegans: a platform for investigating biology.</title>
        <authorList>
            <consortium name="The C. elegans sequencing consortium"/>
            <person name="Sulson J.E."/>
            <person name="Waterston R."/>
        </authorList>
    </citation>
    <scope>NUCLEOTIDE SEQUENCE [LARGE SCALE GENOMIC DNA]</scope>
    <source>
        <strain evidence="2 3">Bristol N2</strain>
    </source>
</reference>